<feature type="domain" description="N-acetyltransferase" evidence="1">
    <location>
        <begin position="1"/>
        <end position="127"/>
    </location>
</feature>
<dbReference type="AlphaFoldDB" id="A0A3M0A2K5"/>
<dbReference type="Pfam" id="PF13508">
    <property type="entry name" value="Acetyltransf_7"/>
    <property type="match status" value="1"/>
</dbReference>
<evidence type="ECO:0000259" key="1">
    <source>
        <dbReference type="PROSITE" id="PS51186"/>
    </source>
</evidence>
<dbReference type="OrthoDB" id="9775804at2"/>
<dbReference type="InterPro" id="IPR000182">
    <property type="entry name" value="GNAT_dom"/>
</dbReference>
<dbReference type="CDD" id="cd04301">
    <property type="entry name" value="NAT_SF"/>
    <property type="match status" value="1"/>
</dbReference>
<dbReference type="Proteomes" id="UP000267187">
    <property type="component" value="Unassembled WGS sequence"/>
</dbReference>
<name>A0A3M0A2K5_9GAMM</name>
<organism evidence="2 3">
    <name type="scientific">Umboniibacter marinipuniceus</name>
    <dbReference type="NCBI Taxonomy" id="569599"/>
    <lineage>
        <taxon>Bacteria</taxon>
        <taxon>Pseudomonadati</taxon>
        <taxon>Pseudomonadota</taxon>
        <taxon>Gammaproteobacteria</taxon>
        <taxon>Cellvibrionales</taxon>
        <taxon>Cellvibrionaceae</taxon>
        <taxon>Umboniibacter</taxon>
    </lineage>
</organism>
<dbReference type="PROSITE" id="PS51186">
    <property type="entry name" value="GNAT"/>
    <property type="match status" value="1"/>
</dbReference>
<keyword evidence="2" id="KW-0808">Transferase</keyword>
<dbReference type="RefSeq" id="WP_121877511.1">
    <property type="nucleotide sequence ID" value="NZ_REFJ01000005.1"/>
</dbReference>
<comment type="caution">
    <text evidence="2">The sequence shown here is derived from an EMBL/GenBank/DDBJ whole genome shotgun (WGS) entry which is preliminary data.</text>
</comment>
<protein>
    <submittedName>
        <fullName evidence="2">Acetyltransferase (GNAT) family protein</fullName>
    </submittedName>
</protein>
<dbReference type="EMBL" id="REFJ01000005">
    <property type="protein sequence ID" value="RMA78876.1"/>
    <property type="molecule type" value="Genomic_DNA"/>
</dbReference>
<accession>A0A3M0A2K5</accession>
<dbReference type="GO" id="GO:0016747">
    <property type="term" value="F:acyltransferase activity, transferring groups other than amino-acyl groups"/>
    <property type="evidence" value="ECO:0007669"/>
    <property type="project" value="InterPro"/>
</dbReference>
<gene>
    <name evidence="2" type="ORF">DFR27_2216</name>
</gene>
<sequence length="138" mass="16030">MLKKIDPISYPLVKQFYKMTRYGGAPGRQETVWGWYEGSQLIACVRIEPKGEAHFLRAMVVHPDYRGRGIGAKFLAEVMAQYEHHAIYCFPFSHLVTFYTEGGFSLCTDEGPQWFLQQYRRLSRQRDVVAMARITSKD</sequence>
<evidence type="ECO:0000313" key="2">
    <source>
        <dbReference type="EMBL" id="RMA78876.1"/>
    </source>
</evidence>
<dbReference type="Gene3D" id="3.40.630.30">
    <property type="match status" value="1"/>
</dbReference>
<keyword evidence="3" id="KW-1185">Reference proteome</keyword>
<evidence type="ECO:0000313" key="3">
    <source>
        <dbReference type="Proteomes" id="UP000267187"/>
    </source>
</evidence>
<proteinExistence type="predicted"/>
<reference evidence="2 3" key="1">
    <citation type="submission" date="2018-10" db="EMBL/GenBank/DDBJ databases">
        <title>Genomic Encyclopedia of Type Strains, Phase IV (KMG-IV): sequencing the most valuable type-strain genomes for metagenomic binning, comparative biology and taxonomic classification.</title>
        <authorList>
            <person name="Goeker M."/>
        </authorList>
    </citation>
    <scope>NUCLEOTIDE SEQUENCE [LARGE SCALE GENOMIC DNA]</scope>
    <source>
        <strain evidence="2 3">DSM 25080</strain>
    </source>
</reference>
<dbReference type="SUPFAM" id="SSF55729">
    <property type="entry name" value="Acyl-CoA N-acyltransferases (Nat)"/>
    <property type="match status" value="1"/>
</dbReference>
<dbReference type="InterPro" id="IPR016181">
    <property type="entry name" value="Acyl_CoA_acyltransferase"/>
</dbReference>